<proteinExistence type="predicted"/>
<evidence type="ECO:0000256" key="3">
    <source>
        <dbReference type="ARBA" id="ARBA00022840"/>
    </source>
</evidence>
<sequence>MSVGRRRIAVVGSRLREYREYALAAIAARYDVALVTGQPVTWEAPYLVDSRTADTTDPEALAPAVAELGVEGVYTWDEVSLAATAEVAHRLGLPHLSPSAAAACRDKYRARTALRDAGLPAVRHRLAHGVEEARAAAAEIGYPVVLKPRSLAGSLGVVVAEDADGLDAAYATAAGTGFAGLRVEPGVLVEEFLAGPEISVDCCVVDGVVHPVFVARKRLGFPPYFEEVGHLVGPWRDEPWAAAVTEQVRAAHAALGVTLGVTHTELRLTAAGPRVVELNGRLGGDLIPHVGRLATGIDLALAAADLAMGATPDLTPRVTGWAEVRFLYPLRDGVVESVDLAAAQAVPGIAEAVALAAPGTALALPPKSLTPRTAALIAVADTARNCSVALDLAEDAVRVVQSGGPSAALGARAENAVTRRFLAAERGRERMVVSGVRGVEWFRYGAGGGEALNRPVFLSTTERQRVEDDLNGVFDLLAALPERLFGGDRRAFATAVGMSRTQTDLVLRGADRPPAPMSRADMYREPDGFRLMELNTGSALGGWQMTEFTDAMRHDLPFRRFMAEEDLVAARPLEAIADLLRAECADRDMPSRPLLAITEWPDGFDKSKPWLDFTVPVWMRLGFDPVVCHLGQLEYRDGVPYVHGRKVDIVYRIFLPGEITDDQRGHDLVAPLLAAHEAGHTFMFAGLDCELYGNKGSLAMLSDERNAGAFDEAERALVDRVLPWTRFVRDEKVHVDGDTVDLLPYALANQEHLVLKPTLLYGGVGVVTGWTTPADEWHRVVTGAVDGPFVVQRRVYPLTERFVADDGPGLRDMVVAYGVLMVGSRYAGMLVRGIPDVHTGIVSMSNGAQIGCAFHVDDPDGGA</sequence>
<evidence type="ECO:0000256" key="2">
    <source>
        <dbReference type="ARBA" id="ARBA00022741"/>
    </source>
</evidence>
<organism evidence="6 7">
    <name type="scientific">Saccharothrix lopnurensis</name>
    <dbReference type="NCBI Taxonomy" id="1670621"/>
    <lineage>
        <taxon>Bacteria</taxon>
        <taxon>Bacillati</taxon>
        <taxon>Actinomycetota</taxon>
        <taxon>Actinomycetes</taxon>
        <taxon>Pseudonocardiales</taxon>
        <taxon>Pseudonocardiaceae</taxon>
        <taxon>Saccharothrix</taxon>
    </lineage>
</organism>
<dbReference type="RefSeq" id="WP_380631597.1">
    <property type="nucleotide sequence ID" value="NZ_JBHSQO010000001.1"/>
</dbReference>
<keyword evidence="2 4" id="KW-0547">Nucleotide-binding</keyword>
<dbReference type="PANTHER" id="PTHR43585:SF2">
    <property type="entry name" value="ATP-GRASP ENZYME FSQD"/>
    <property type="match status" value="1"/>
</dbReference>
<reference evidence="7" key="1">
    <citation type="journal article" date="2019" name="Int. J. Syst. Evol. Microbiol.">
        <title>The Global Catalogue of Microorganisms (GCM) 10K type strain sequencing project: providing services to taxonomists for standard genome sequencing and annotation.</title>
        <authorList>
            <consortium name="The Broad Institute Genomics Platform"/>
            <consortium name="The Broad Institute Genome Sequencing Center for Infectious Disease"/>
            <person name="Wu L."/>
            <person name="Ma J."/>
        </authorList>
    </citation>
    <scope>NUCLEOTIDE SEQUENCE [LARGE SCALE GENOMIC DNA]</scope>
    <source>
        <strain evidence="7">CGMCC 4.7246</strain>
    </source>
</reference>
<dbReference type="PANTHER" id="PTHR43585">
    <property type="entry name" value="FUMIPYRROLE BIOSYNTHESIS PROTEIN C"/>
    <property type="match status" value="1"/>
</dbReference>
<comment type="caution">
    <text evidence="6">The sequence shown here is derived from an EMBL/GenBank/DDBJ whole genome shotgun (WGS) entry which is preliminary data.</text>
</comment>
<evidence type="ECO:0000313" key="7">
    <source>
        <dbReference type="Proteomes" id="UP001596220"/>
    </source>
</evidence>
<accession>A0ABW1NX18</accession>
<keyword evidence="3 4" id="KW-0067">ATP-binding</keyword>
<dbReference type="Proteomes" id="UP001596220">
    <property type="component" value="Unassembled WGS sequence"/>
</dbReference>
<feature type="domain" description="ATP-grasp" evidence="5">
    <location>
        <begin position="111"/>
        <end position="308"/>
    </location>
</feature>
<dbReference type="InterPro" id="IPR040570">
    <property type="entry name" value="LAL_C2"/>
</dbReference>
<evidence type="ECO:0000259" key="5">
    <source>
        <dbReference type="PROSITE" id="PS50975"/>
    </source>
</evidence>
<keyword evidence="7" id="KW-1185">Reference proteome</keyword>
<dbReference type="SMART" id="SM01209">
    <property type="entry name" value="GARS_A"/>
    <property type="match status" value="1"/>
</dbReference>
<dbReference type="Pfam" id="PF18603">
    <property type="entry name" value="LAL_C2"/>
    <property type="match status" value="1"/>
</dbReference>
<dbReference type="InterPro" id="IPR052032">
    <property type="entry name" value="ATP-dep_AA_Ligase"/>
</dbReference>
<protein>
    <submittedName>
        <fullName evidence="6">ATP-grasp domain-containing protein</fullName>
    </submittedName>
</protein>
<gene>
    <name evidence="6" type="ORF">ACFP3R_00415</name>
</gene>
<dbReference type="InterPro" id="IPR011761">
    <property type="entry name" value="ATP-grasp"/>
</dbReference>
<dbReference type="Pfam" id="PF13535">
    <property type="entry name" value="ATP-grasp_4"/>
    <property type="match status" value="1"/>
</dbReference>
<name>A0ABW1NX18_9PSEU</name>
<dbReference type="EMBL" id="JBHSQO010000001">
    <property type="protein sequence ID" value="MFC6087728.1"/>
    <property type="molecule type" value="Genomic_DNA"/>
</dbReference>
<dbReference type="SUPFAM" id="SSF56059">
    <property type="entry name" value="Glutathione synthetase ATP-binding domain-like"/>
    <property type="match status" value="2"/>
</dbReference>
<evidence type="ECO:0000256" key="4">
    <source>
        <dbReference type="PROSITE-ProRule" id="PRU00409"/>
    </source>
</evidence>
<dbReference type="Gene3D" id="3.30.470.20">
    <property type="entry name" value="ATP-grasp fold, B domain"/>
    <property type="match status" value="1"/>
</dbReference>
<evidence type="ECO:0000313" key="6">
    <source>
        <dbReference type="EMBL" id="MFC6087728.1"/>
    </source>
</evidence>
<dbReference type="PROSITE" id="PS50975">
    <property type="entry name" value="ATP_GRASP"/>
    <property type="match status" value="1"/>
</dbReference>
<evidence type="ECO:0000256" key="1">
    <source>
        <dbReference type="ARBA" id="ARBA00022598"/>
    </source>
</evidence>
<keyword evidence="1" id="KW-0436">Ligase</keyword>